<gene>
    <name evidence="1" type="ORF">GCM10010274_43900</name>
</gene>
<proteinExistence type="predicted"/>
<name>A0A918M641_9ACTN</name>
<evidence type="ECO:0008006" key="3">
    <source>
        <dbReference type="Google" id="ProtNLM"/>
    </source>
</evidence>
<keyword evidence="2" id="KW-1185">Reference proteome</keyword>
<protein>
    <recommendedName>
        <fullName evidence="3">ParB/Sulfiredoxin domain-containing protein</fullName>
    </recommendedName>
</protein>
<dbReference type="RefSeq" id="WP_189552647.1">
    <property type="nucleotide sequence ID" value="NZ_BMTP01000011.1"/>
</dbReference>
<sequence>MTTPLTPRYVEGNPRDLTLLDINARFMTHEQYTRLVTNVRADGALTSTPLVWHDLTSGRRIVLSGNHRTKAAIDAGLPRIGWLEIDQPLTRQRQIALQLAHNAITGQDDPATLRELFDELQNLTARHYSGLDDKTLRLLDTVSVESLTEADLDYTSIQVLFLPPERTAAEKALMAATAIAAADARWLAGTAQYEPLLDALQTATSAYNVRNTATALALVLAVFEAHLEDLREGWYDSQTHEARHHGSVPIESLLGTRTMPAPIAAVVARALDKAESTGDIAPGENWRVLERWAASYLTHQTHPHGHQETDR</sequence>
<organism evidence="1 2">
    <name type="scientific">Streptomyces lavendofoliae</name>
    <dbReference type="NCBI Taxonomy" id="67314"/>
    <lineage>
        <taxon>Bacteria</taxon>
        <taxon>Bacillati</taxon>
        <taxon>Actinomycetota</taxon>
        <taxon>Actinomycetes</taxon>
        <taxon>Kitasatosporales</taxon>
        <taxon>Streptomycetaceae</taxon>
        <taxon>Streptomyces</taxon>
    </lineage>
</organism>
<reference evidence="1" key="1">
    <citation type="journal article" date="2014" name="Int. J. Syst. Evol. Microbiol.">
        <title>Complete genome sequence of Corynebacterium casei LMG S-19264T (=DSM 44701T), isolated from a smear-ripened cheese.</title>
        <authorList>
            <consortium name="US DOE Joint Genome Institute (JGI-PGF)"/>
            <person name="Walter F."/>
            <person name="Albersmeier A."/>
            <person name="Kalinowski J."/>
            <person name="Ruckert C."/>
        </authorList>
    </citation>
    <scope>NUCLEOTIDE SEQUENCE</scope>
    <source>
        <strain evidence="1">JCM 4391</strain>
    </source>
</reference>
<evidence type="ECO:0000313" key="1">
    <source>
        <dbReference type="EMBL" id="GGU50400.1"/>
    </source>
</evidence>
<accession>A0A918M641</accession>
<dbReference type="Proteomes" id="UP000636661">
    <property type="component" value="Unassembled WGS sequence"/>
</dbReference>
<dbReference type="CDD" id="cd16387">
    <property type="entry name" value="ParB_N_Srx"/>
    <property type="match status" value="1"/>
</dbReference>
<dbReference type="SUPFAM" id="SSF110849">
    <property type="entry name" value="ParB/Sulfiredoxin"/>
    <property type="match status" value="1"/>
</dbReference>
<evidence type="ECO:0000313" key="2">
    <source>
        <dbReference type="Proteomes" id="UP000636661"/>
    </source>
</evidence>
<comment type="caution">
    <text evidence="1">The sequence shown here is derived from an EMBL/GenBank/DDBJ whole genome shotgun (WGS) entry which is preliminary data.</text>
</comment>
<dbReference type="EMBL" id="BMTP01000011">
    <property type="protein sequence ID" value="GGU50400.1"/>
    <property type="molecule type" value="Genomic_DNA"/>
</dbReference>
<dbReference type="AlphaFoldDB" id="A0A918M641"/>
<dbReference type="InterPro" id="IPR036086">
    <property type="entry name" value="ParB/Sulfiredoxin_sf"/>
</dbReference>
<reference evidence="1" key="2">
    <citation type="submission" date="2020-09" db="EMBL/GenBank/DDBJ databases">
        <authorList>
            <person name="Sun Q."/>
            <person name="Ohkuma M."/>
        </authorList>
    </citation>
    <scope>NUCLEOTIDE SEQUENCE</scope>
    <source>
        <strain evidence="1">JCM 4391</strain>
    </source>
</reference>